<dbReference type="EMBL" id="PQNK01000001">
    <property type="protein sequence ID" value="RRO87933.1"/>
    <property type="molecule type" value="Genomic_DNA"/>
</dbReference>
<evidence type="ECO:0000313" key="8">
    <source>
        <dbReference type="Proteomes" id="UP000278422"/>
    </source>
</evidence>
<accession>A0A3R8VYE9</accession>
<dbReference type="InterPro" id="IPR010982">
    <property type="entry name" value="Lambda_DNA-bd_dom_sf"/>
</dbReference>
<dbReference type="CDD" id="cd00093">
    <property type="entry name" value="HTH_XRE"/>
    <property type="match status" value="1"/>
</dbReference>
<dbReference type="RefSeq" id="WP_010265525.1">
    <property type="nucleotide sequence ID" value="NZ_CP066067.1"/>
</dbReference>
<evidence type="ECO:0000256" key="1">
    <source>
        <dbReference type="ARBA" id="ARBA00023015"/>
    </source>
</evidence>
<dbReference type="EMBL" id="PQNQ01000002">
    <property type="protein sequence ID" value="RRQ05488.1"/>
    <property type="molecule type" value="Genomic_DNA"/>
</dbReference>
<keyword evidence="1" id="KW-0805">Transcription regulation</keyword>
<dbReference type="GeneID" id="60807554"/>
<evidence type="ECO:0000313" key="5">
    <source>
        <dbReference type="EMBL" id="RRO87933.1"/>
    </source>
</evidence>
<evidence type="ECO:0000259" key="4">
    <source>
        <dbReference type="PROSITE" id="PS50943"/>
    </source>
</evidence>
<dbReference type="GO" id="GO:0003677">
    <property type="term" value="F:DNA binding"/>
    <property type="evidence" value="ECO:0007669"/>
    <property type="project" value="UniProtKB-KW"/>
</dbReference>
<dbReference type="PROSITE" id="PS50943">
    <property type="entry name" value="HTH_CROC1"/>
    <property type="match status" value="1"/>
</dbReference>
<gene>
    <name evidence="6" type="ORF">CXF42_01580</name>
    <name evidence="5" type="ORF">CXF48_00755</name>
</gene>
<dbReference type="Pfam" id="PF13560">
    <property type="entry name" value="HTH_31"/>
    <property type="match status" value="1"/>
</dbReference>
<dbReference type="Gene3D" id="1.10.260.40">
    <property type="entry name" value="lambda repressor-like DNA-binding domains"/>
    <property type="match status" value="1"/>
</dbReference>
<dbReference type="GO" id="GO:0005829">
    <property type="term" value="C:cytosol"/>
    <property type="evidence" value="ECO:0007669"/>
    <property type="project" value="TreeGrafter"/>
</dbReference>
<evidence type="ECO:0000256" key="2">
    <source>
        <dbReference type="ARBA" id="ARBA00023125"/>
    </source>
</evidence>
<evidence type="ECO:0000313" key="6">
    <source>
        <dbReference type="EMBL" id="RRQ05488.1"/>
    </source>
</evidence>
<organism evidence="6 8">
    <name type="scientific">Corynebacterium bovis</name>
    <dbReference type="NCBI Taxonomy" id="36808"/>
    <lineage>
        <taxon>Bacteria</taxon>
        <taxon>Bacillati</taxon>
        <taxon>Actinomycetota</taxon>
        <taxon>Actinomycetes</taxon>
        <taxon>Mycobacteriales</taxon>
        <taxon>Corynebacteriaceae</taxon>
        <taxon>Corynebacterium</taxon>
    </lineage>
</organism>
<dbReference type="Proteomes" id="UP000278422">
    <property type="component" value="Unassembled WGS sequence"/>
</dbReference>
<reference evidence="7 8" key="1">
    <citation type="submission" date="2018-01" db="EMBL/GenBank/DDBJ databases">
        <title>Twenty Corynebacterium bovis Genomes.</title>
        <authorList>
            <person name="Gulvik C.A."/>
        </authorList>
    </citation>
    <scope>NUCLEOTIDE SEQUENCE [LARGE SCALE GENOMIC DNA]</scope>
    <source>
        <strain evidence="6 8">16-2004</strain>
        <strain evidence="5 7">F6900</strain>
    </source>
</reference>
<dbReference type="FunFam" id="1.10.260.40:FF:000032">
    <property type="entry name" value="Transcriptional regulator ClgR"/>
    <property type="match status" value="1"/>
</dbReference>
<evidence type="ECO:0000313" key="7">
    <source>
        <dbReference type="Proteomes" id="UP000276526"/>
    </source>
</evidence>
<protein>
    <submittedName>
        <fullName evidence="6">XRE family transcriptional regulator</fullName>
    </submittedName>
</protein>
<proteinExistence type="predicted"/>
<evidence type="ECO:0000256" key="3">
    <source>
        <dbReference type="ARBA" id="ARBA00023163"/>
    </source>
</evidence>
<dbReference type="GO" id="GO:0003700">
    <property type="term" value="F:DNA-binding transcription factor activity"/>
    <property type="evidence" value="ECO:0007669"/>
    <property type="project" value="TreeGrafter"/>
</dbReference>
<name>A0A3R8VYE9_9CORY</name>
<dbReference type="SUPFAM" id="SSF47413">
    <property type="entry name" value="lambda repressor-like DNA-binding domains"/>
    <property type="match status" value="1"/>
</dbReference>
<dbReference type="SMART" id="SM00530">
    <property type="entry name" value="HTH_XRE"/>
    <property type="match status" value="1"/>
</dbReference>
<dbReference type="AlphaFoldDB" id="A0A3R8VYE9"/>
<keyword evidence="8" id="KW-1185">Reference proteome</keyword>
<dbReference type="PANTHER" id="PTHR46797">
    <property type="entry name" value="HTH-TYPE TRANSCRIPTIONAL REGULATOR"/>
    <property type="match status" value="1"/>
</dbReference>
<dbReference type="PANTHER" id="PTHR46797:SF1">
    <property type="entry name" value="METHYLPHOSPHONATE SYNTHASE"/>
    <property type="match status" value="1"/>
</dbReference>
<dbReference type="InterPro" id="IPR050807">
    <property type="entry name" value="TransReg_Diox_bact_type"/>
</dbReference>
<keyword evidence="2" id="KW-0238">DNA-binding</keyword>
<dbReference type="OrthoDB" id="3188736at2"/>
<dbReference type="Proteomes" id="UP000276526">
    <property type="component" value="Unassembled WGS sequence"/>
</dbReference>
<feature type="domain" description="HTH cro/C1-type" evidence="4">
    <location>
        <begin position="40"/>
        <end position="94"/>
    </location>
</feature>
<dbReference type="InterPro" id="IPR001387">
    <property type="entry name" value="Cro/C1-type_HTH"/>
</dbReference>
<sequence>MGKQTTVLEKQREFIPEAQFAVTTAPASEPLLREALGATLRECRRTATMTLRDLAERANVSPGYLSELERGRKEVSSELLAAVCHALGVSVSAVIMEAAGMMALDAAAAELAASMAGAHGEA</sequence>
<comment type="caution">
    <text evidence="6">The sequence shown here is derived from an EMBL/GenBank/DDBJ whole genome shotgun (WGS) entry which is preliminary data.</text>
</comment>
<keyword evidence="3" id="KW-0804">Transcription</keyword>